<organism evidence="1 2">
    <name type="scientific">Drosophila-associated adintovirus 3</name>
    <dbReference type="NCBI Taxonomy" id="2744818"/>
    <lineage>
        <taxon>Viruses</taxon>
        <taxon>Varidnaviria</taxon>
        <taxon>Bamfordvirae</taxon>
        <taxon>Preplasmiviricota</taxon>
        <taxon>Polisuviricotina</taxon>
        <taxon>Polintoviricetes</taxon>
        <taxon>Orthopolintovirales</taxon>
        <taxon>Adintoviridae</taxon>
    </lineage>
</organism>
<name>A0A7D4VFD8_9VIRU</name>
<evidence type="ECO:0000313" key="1">
    <source>
        <dbReference type="EMBL" id="QKS69583.1"/>
    </source>
</evidence>
<dbReference type="Proteomes" id="UP001227828">
    <property type="component" value="Segment"/>
</dbReference>
<reference evidence="1" key="1">
    <citation type="journal article" date="2021" name="Virus Evol.">
        <title>The discovery, distribution and diversity of DNA viruses associated with Drosophila melanogaster in Europe.</title>
        <authorList>
            <person name="Wallace M.A."/>
            <person name="Coffman K.A."/>
            <person name="Gilbert C."/>
            <person name="Ravindran S."/>
            <person name="Albery G.F."/>
            <person name="Abbott J."/>
            <person name="Argyridou E."/>
            <person name="Bellosta P."/>
            <person name="Betancourt A.J."/>
            <person name="Colinet H."/>
            <person name="Eric K."/>
            <person name="Glaser-Schmitt A."/>
            <person name="Grath S."/>
            <person name="Jelic M."/>
            <person name="Kankare M."/>
            <person name="Kozeretska I."/>
            <person name="Loeschcke V."/>
            <person name="Montchamp-Moreau C."/>
            <person name="Ometto L."/>
            <person name="Onder B.S."/>
            <person name="Orengo D.J."/>
            <person name="Parsch J."/>
            <person name="Pascual M."/>
            <person name="Patenkovic A."/>
            <person name="Puerma E."/>
            <person name="Ritchie M.G."/>
            <person name="Rota-Stabelli O."/>
            <person name="Schou M.F."/>
            <person name="Serga S.V."/>
            <person name="Stamenkovic-Radak M."/>
            <person name="Tanaskovic M."/>
            <person name="Veselinovic M.S."/>
            <person name="Vieira J."/>
            <person name="Vieira C.P."/>
            <person name="Kapun M."/>
            <person name="Flatt T."/>
            <person name="Gonzalez J."/>
            <person name="Staubach F."/>
            <person name="Obbard D.J."/>
        </authorList>
    </citation>
    <scope>NUCLEOTIDE SEQUENCE</scope>
    <source>
        <strain evidence="1">AV-3/DK/Kar/16/4/Pool</strain>
    </source>
</reference>
<sequence>MNFLSDKQLEIGEPLTNYDIETFINRGLGLAGSEQIVTVKYENLNQLDPNVLVDSKGVVVFFTNPQSNVGHFTLLRNDGDYIEYMDPMGGKTPDETMMLIGPNLGTWQALWNTMGRPTFKGTVKKLQSNWSNVCGKYCISRLMASRITQEDWVKNLTNRYHSSDYIVDSMYIIPYHDDSGSVTMID</sequence>
<dbReference type="EMBL" id="MT496849">
    <property type="protein sequence ID" value="QKS69583.1"/>
    <property type="molecule type" value="Genomic_DNA"/>
</dbReference>
<protein>
    <submittedName>
        <fullName evidence="1">Uncharacterized protein</fullName>
    </submittedName>
</protein>
<accession>A0A7D4VFD8</accession>
<evidence type="ECO:0000313" key="2">
    <source>
        <dbReference type="Proteomes" id="UP001227828"/>
    </source>
</evidence>
<proteinExistence type="predicted"/>